<protein>
    <submittedName>
        <fullName evidence="6">DoxX-like family protein</fullName>
    </submittedName>
</protein>
<keyword evidence="3 5" id="KW-1133">Transmembrane helix</keyword>
<dbReference type="STRING" id="137265.SAMN05421684_4471"/>
<dbReference type="AlphaFoldDB" id="A0A1H3S339"/>
<evidence type="ECO:0000256" key="4">
    <source>
        <dbReference type="ARBA" id="ARBA00023136"/>
    </source>
</evidence>
<comment type="subcellular location">
    <subcellularLocation>
        <location evidence="1">Membrane</location>
        <topology evidence="1">Multi-pass membrane protein</topology>
    </subcellularLocation>
</comment>
<keyword evidence="7" id="KW-1185">Reference proteome</keyword>
<evidence type="ECO:0000256" key="1">
    <source>
        <dbReference type="ARBA" id="ARBA00004141"/>
    </source>
</evidence>
<dbReference type="Pfam" id="PF13564">
    <property type="entry name" value="DoxX_2"/>
    <property type="match status" value="1"/>
</dbReference>
<evidence type="ECO:0000256" key="5">
    <source>
        <dbReference type="SAM" id="Phobius"/>
    </source>
</evidence>
<evidence type="ECO:0000256" key="3">
    <source>
        <dbReference type="ARBA" id="ARBA00022989"/>
    </source>
</evidence>
<keyword evidence="2 5" id="KW-0812">Transmembrane</keyword>
<sequence>MTIIADPVWPVLVLAAIQYVDAAMCARPVDAVRRCLDDVHAPPLVRRLLTPIKLAAGTGLLLGLVVPYLGVLTCAALVAYFAIAVGMHLRARDLRRNFRNAVGLGVLSGLVSLCYL</sequence>
<feature type="transmembrane region" description="Helical" evidence="5">
    <location>
        <begin position="68"/>
        <end position="89"/>
    </location>
</feature>
<reference evidence="7" key="1">
    <citation type="submission" date="2016-10" db="EMBL/GenBank/DDBJ databases">
        <authorList>
            <person name="Varghese N."/>
            <person name="Submissions S."/>
        </authorList>
    </citation>
    <scope>NUCLEOTIDE SEQUENCE [LARGE SCALE GENOMIC DNA]</scope>
    <source>
        <strain evidence="7">DSM 44718</strain>
    </source>
</reference>
<dbReference type="GO" id="GO:0016020">
    <property type="term" value="C:membrane"/>
    <property type="evidence" value="ECO:0007669"/>
    <property type="project" value="UniProtKB-SubCell"/>
</dbReference>
<evidence type="ECO:0000313" key="6">
    <source>
        <dbReference type="EMBL" id="SDZ31995.1"/>
    </source>
</evidence>
<dbReference type="Proteomes" id="UP000199632">
    <property type="component" value="Unassembled WGS sequence"/>
</dbReference>
<gene>
    <name evidence="6" type="ORF">SAMN05421684_4471</name>
</gene>
<evidence type="ECO:0000256" key="2">
    <source>
        <dbReference type="ARBA" id="ARBA00022692"/>
    </source>
</evidence>
<dbReference type="RefSeq" id="WP_090797672.1">
    <property type="nucleotide sequence ID" value="NZ_BOND01000020.1"/>
</dbReference>
<keyword evidence="4 5" id="KW-0472">Membrane</keyword>
<accession>A0A1H3S339</accession>
<evidence type="ECO:0000313" key="7">
    <source>
        <dbReference type="Proteomes" id="UP000199632"/>
    </source>
</evidence>
<dbReference type="EMBL" id="FNQB01000002">
    <property type="protein sequence ID" value="SDZ31995.1"/>
    <property type="molecule type" value="Genomic_DNA"/>
</dbReference>
<proteinExistence type="predicted"/>
<organism evidence="6 7">
    <name type="scientific">Asanoa ishikariensis</name>
    <dbReference type="NCBI Taxonomy" id="137265"/>
    <lineage>
        <taxon>Bacteria</taxon>
        <taxon>Bacillati</taxon>
        <taxon>Actinomycetota</taxon>
        <taxon>Actinomycetes</taxon>
        <taxon>Micromonosporales</taxon>
        <taxon>Micromonosporaceae</taxon>
        <taxon>Asanoa</taxon>
    </lineage>
</organism>
<name>A0A1H3S339_9ACTN</name>
<dbReference type="InterPro" id="IPR032808">
    <property type="entry name" value="DoxX"/>
</dbReference>
<dbReference type="OrthoDB" id="4377071at2"/>